<protein>
    <submittedName>
        <fullName evidence="1">Uncharacterized protein</fullName>
    </submittedName>
</protein>
<organism evidence="1 2">
    <name type="scientific">Stephania japonica</name>
    <dbReference type="NCBI Taxonomy" id="461633"/>
    <lineage>
        <taxon>Eukaryota</taxon>
        <taxon>Viridiplantae</taxon>
        <taxon>Streptophyta</taxon>
        <taxon>Embryophyta</taxon>
        <taxon>Tracheophyta</taxon>
        <taxon>Spermatophyta</taxon>
        <taxon>Magnoliopsida</taxon>
        <taxon>Ranunculales</taxon>
        <taxon>Menispermaceae</taxon>
        <taxon>Menispermoideae</taxon>
        <taxon>Cissampelideae</taxon>
        <taxon>Stephania</taxon>
    </lineage>
</organism>
<dbReference type="AlphaFoldDB" id="A0AAP0K623"/>
<sequence length="72" mass="8278">MILHKRRNNYQHMEQRILLRLVIIFLVHSDSQTRKVLLQGTVKDGLYQFDNSTVAKAGTSSTSNHFTFIAST</sequence>
<name>A0AAP0K623_9MAGN</name>
<evidence type="ECO:0000313" key="2">
    <source>
        <dbReference type="Proteomes" id="UP001417504"/>
    </source>
</evidence>
<keyword evidence="2" id="KW-1185">Reference proteome</keyword>
<comment type="caution">
    <text evidence="1">The sequence shown here is derived from an EMBL/GenBank/DDBJ whole genome shotgun (WGS) entry which is preliminary data.</text>
</comment>
<proteinExistence type="predicted"/>
<reference evidence="1 2" key="1">
    <citation type="submission" date="2024-01" db="EMBL/GenBank/DDBJ databases">
        <title>Genome assemblies of Stephania.</title>
        <authorList>
            <person name="Yang L."/>
        </authorList>
    </citation>
    <scope>NUCLEOTIDE SEQUENCE [LARGE SCALE GENOMIC DNA]</scope>
    <source>
        <strain evidence="1">QJT</strain>
        <tissue evidence="1">Leaf</tissue>
    </source>
</reference>
<gene>
    <name evidence="1" type="ORF">Sjap_005223</name>
</gene>
<dbReference type="Proteomes" id="UP001417504">
    <property type="component" value="Unassembled WGS sequence"/>
</dbReference>
<dbReference type="EMBL" id="JBBNAE010000002">
    <property type="protein sequence ID" value="KAK9145320.1"/>
    <property type="molecule type" value="Genomic_DNA"/>
</dbReference>
<evidence type="ECO:0000313" key="1">
    <source>
        <dbReference type="EMBL" id="KAK9145320.1"/>
    </source>
</evidence>
<accession>A0AAP0K623</accession>